<dbReference type="Proteomes" id="UP000076927">
    <property type="component" value="Chromosome"/>
</dbReference>
<dbReference type="SUPFAM" id="SSF55205">
    <property type="entry name" value="EPT/RTPC-like"/>
    <property type="match status" value="1"/>
</dbReference>
<feature type="modified residue" description="2-(S-cysteinyl)pyruvic acid O-phosphothioketal" evidence="12">
    <location>
        <position position="117"/>
    </location>
</feature>
<comment type="catalytic activity">
    <reaction evidence="11 12">
        <text>phosphoenolpyruvate + UDP-N-acetyl-alpha-D-glucosamine = UDP-N-acetyl-3-O-(1-carboxyvinyl)-alpha-D-glucosamine + phosphate</text>
        <dbReference type="Rhea" id="RHEA:18681"/>
        <dbReference type="ChEBI" id="CHEBI:43474"/>
        <dbReference type="ChEBI" id="CHEBI:57705"/>
        <dbReference type="ChEBI" id="CHEBI:58702"/>
        <dbReference type="ChEBI" id="CHEBI:68483"/>
        <dbReference type="EC" id="2.5.1.7"/>
    </reaction>
</comment>
<comment type="pathway">
    <text evidence="2 12">Cell wall biogenesis; peptidoglycan biosynthesis.</text>
</comment>
<keyword evidence="15" id="KW-1185">Reference proteome</keyword>
<gene>
    <name evidence="12" type="primary">murA</name>
    <name evidence="14" type="ORF">SY83_10810</name>
</gene>
<evidence type="ECO:0000256" key="8">
    <source>
        <dbReference type="ARBA" id="ARBA00023306"/>
    </source>
</evidence>
<dbReference type="AlphaFoldDB" id="A0A172TI40"/>
<evidence type="ECO:0000259" key="13">
    <source>
        <dbReference type="Pfam" id="PF00275"/>
    </source>
</evidence>
<dbReference type="InterPro" id="IPR001986">
    <property type="entry name" value="Enolpyruvate_Tfrase_dom"/>
</dbReference>
<dbReference type="NCBIfam" id="TIGR01072">
    <property type="entry name" value="murA"/>
    <property type="match status" value="1"/>
</dbReference>
<accession>A0A172TI40</accession>
<dbReference type="KEGG" id="pswu:SY83_10810"/>
<keyword evidence="5 12" id="KW-0808">Transferase</keyword>
<sequence>MSKFIVRGGKRLTGTVKVSGAKNSVLPIIAASILGEEGVSVIHDAPPLDDVLTINQLLETLGITIEYANETIRVHANREIKTEASYELVRKMRASFLVMGPLLARQGHARIALPGGCAIGTRPIDQHLKGFEALGAEIGLGQGYIEAKVNGRLKGAKIYLDFASVGATQNIMMAATLAQGTTTIENAAKEPEIVDLANYLNAMGAVVRGAGTGVIRIEGVEKLRGANHTVIPDRVEAGTYMIAGAITGGDIYVEGAIADHLTPVIAKMEEMGVTVIPDENGIRVLADRPLRAVDVKTLPYPGFPTDMQSQMMALLMVSEGTSIMTETVFENRYMHVPEFENMRGSIKVDGRTAIVSGGTKLVGAKVVATDLRAGAALILAGLVADGETEVGGTHHIDRGYVNLAYKFKQLGADVNRIEPERNYQEEAPMYAEVQSSLA</sequence>
<dbReference type="GO" id="GO:0071555">
    <property type="term" value="P:cell wall organization"/>
    <property type="evidence" value="ECO:0007669"/>
    <property type="project" value="UniProtKB-KW"/>
</dbReference>
<evidence type="ECO:0000256" key="11">
    <source>
        <dbReference type="ARBA" id="ARBA00047527"/>
    </source>
</evidence>
<reference evidence="14 15" key="1">
    <citation type="submission" date="2015-01" db="EMBL/GenBank/DDBJ databases">
        <title>Paenibacillus swuensis/DY6/whole genome sequencing.</title>
        <authorList>
            <person name="Kim M.K."/>
            <person name="Srinivasan S."/>
            <person name="Lee J.-J."/>
        </authorList>
    </citation>
    <scope>NUCLEOTIDE SEQUENCE [LARGE SCALE GENOMIC DNA]</scope>
    <source>
        <strain evidence="14 15">DY6</strain>
    </source>
</reference>
<feature type="binding site" evidence="12">
    <location>
        <position position="306"/>
    </location>
    <ligand>
        <name>UDP-N-acetyl-alpha-D-glucosamine</name>
        <dbReference type="ChEBI" id="CHEBI:57705"/>
    </ligand>
</feature>
<comment type="similarity">
    <text evidence="10 12">Belongs to the EPSP synthase family. MurA subfamily.</text>
</comment>
<keyword evidence="12" id="KW-0670">Pyruvate</keyword>
<comment type="caution">
    <text evidence="12">Lacks conserved residue(s) required for the propagation of feature annotation.</text>
</comment>
<dbReference type="HAMAP" id="MF_00111">
    <property type="entry name" value="MurA"/>
    <property type="match status" value="1"/>
</dbReference>
<keyword evidence="9 12" id="KW-0961">Cell wall biogenesis/degradation</keyword>
<keyword evidence="7 12" id="KW-0573">Peptidoglycan synthesis</keyword>
<dbReference type="InterPro" id="IPR005750">
    <property type="entry name" value="UDP_GlcNAc_COvinyl_MurA"/>
</dbReference>
<feature type="active site" description="Proton donor" evidence="12">
    <location>
        <position position="117"/>
    </location>
</feature>
<comment type="function">
    <text evidence="12">Cell wall formation. Adds enolpyruvyl to UDP-N-acetylglucosamine.</text>
</comment>
<feature type="binding site" evidence="12">
    <location>
        <position position="328"/>
    </location>
    <ligand>
        <name>UDP-N-acetyl-alpha-D-glucosamine</name>
        <dbReference type="ChEBI" id="CHEBI:57705"/>
    </ligand>
</feature>
<name>A0A172TI40_9BACL</name>
<feature type="domain" description="Enolpyruvate transferase" evidence="13">
    <location>
        <begin position="6"/>
        <end position="403"/>
    </location>
</feature>
<protein>
    <recommendedName>
        <fullName evidence="12">UDP-N-acetylglucosamine 1-carboxyvinyltransferase</fullName>
        <ecNumber evidence="12">2.5.1.7</ecNumber>
    </recommendedName>
    <alternativeName>
        <fullName evidence="12">Enoylpyruvate transferase</fullName>
    </alternativeName>
    <alternativeName>
        <fullName evidence="12">UDP-N-acetylglucosamine enolpyruvyl transferase</fullName>
        <shortName evidence="12">EPT</shortName>
    </alternativeName>
</protein>
<dbReference type="RefSeq" id="WP_068606381.1">
    <property type="nucleotide sequence ID" value="NZ_CP011388.1"/>
</dbReference>
<feature type="binding site" evidence="12">
    <location>
        <begin position="122"/>
        <end position="126"/>
    </location>
    <ligand>
        <name>UDP-N-acetyl-alpha-D-glucosamine</name>
        <dbReference type="ChEBI" id="CHEBI:57705"/>
    </ligand>
</feature>
<evidence type="ECO:0000256" key="4">
    <source>
        <dbReference type="ARBA" id="ARBA00022618"/>
    </source>
</evidence>
<dbReference type="FunFam" id="3.65.10.10:FF:000001">
    <property type="entry name" value="UDP-N-acetylglucosamine 1-carboxyvinyltransferase"/>
    <property type="match status" value="1"/>
</dbReference>
<dbReference type="NCBIfam" id="NF006873">
    <property type="entry name" value="PRK09369.1"/>
    <property type="match status" value="1"/>
</dbReference>
<keyword evidence="4 12" id="KW-0132">Cell division</keyword>
<dbReference type="GO" id="GO:0051301">
    <property type="term" value="P:cell division"/>
    <property type="evidence" value="ECO:0007669"/>
    <property type="project" value="UniProtKB-KW"/>
</dbReference>
<dbReference type="PATRIC" id="fig|1178515.4.peg.2170"/>
<dbReference type="PANTHER" id="PTHR43783:SF1">
    <property type="entry name" value="UDP-N-ACETYLGLUCOSAMINE 1-CARBOXYVINYLTRANSFERASE"/>
    <property type="match status" value="1"/>
</dbReference>
<dbReference type="InterPro" id="IPR036968">
    <property type="entry name" value="Enolpyruvate_Tfrase_sf"/>
</dbReference>
<dbReference type="GO" id="GO:0008760">
    <property type="term" value="F:UDP-N-acetylglucosamine 1-carboxyvinyltransferase activity"/>
    <property type="evidence" value="ECO:0007669"/>
    <property type="project" value="UniProtKB-UniRule"/>
</dbReference>
<dbReference type="GO" id="GO:0008360">
    <property type="term" value="P:regulation of cell shape"/>
    <property type="evidence" value="ECO:0007669"/>
    <property type="project" value="UniProtKB-KW"/>
</dbReference>
<dbReference type="OrthoDB" id="9803760at2"/>
<evidence type="ECO:0000256" key="12">
    <source>
        <dbReference type="HAMAP-Rule" id="MF_00111"/>
    </source>
</evidence>
<proteinExistence type="inferred from homology"/>
<evidence type="ECO:0000256" key="5">
    <source>
        <dbReference type="ARBA" id="ARBA00022679"/>
    </source>
</evidence>
<dbReference type="STRING" id="1178515.SY83_10810"/>
<dbReference type="PANTHER" id="PTHR43783">
    <property type="entry name" value="UDP-N-ACETYLGLUCOSAMINE 1-CARBOXYVINYLTRANSFERASE"/>
    <property type="match status" value="1"/>
</dbReference>
<evidence type="ECO:0000256" key="1">
    <source>
        <dbReference type="ARBA" id="ARBA00004496"/>
    </source>
</evidence>
<dbReference type="UniPathway" id="UPA00219"/>
<evidence type="ECO:0000256" key="7">
    <source>
        <dbReference type="ARBA" id="ARBA00022984"/>
    </source>
</evidence>
<dbReference type="InterPro" id="IPR013792">
    <property type="entry name" value="RNA3'P_cycl/enolpyr_Trfase_a/b"/>
</dbReference>
<dbReference type="InterPro" id="IPR050068">
    <property type="entry name" value="MurA_subfamily"/>
</dbReference>
<dbReference type="GO" id="GO:0009252">
    <property type="term" value="P:peptidoglycan biosynthetic process"/>
    <property type="evidence" value="ECO:0007669"/>
    <property type="project" value="UniProtKB-UniRule"/>
</dbReference>
<dbReference type="GO" id="GO:0005737">
    <property type="term" value="C:cytoplasm"/>
    <property type="evidence" value="ECO:0007669"/>
    <property type="project" value="UniProtKB-SubCell"/>
</dbReference>
<evidence type="ECO:0000256" key="2">
    <source>
        <dbReference type="ARBA" id="ARBA00004752"/>
    </source>
</evidence>
<evidence type="ECO:0000256" key="10">
    <source>
        <dbReference type="ARBA" id="ARBA00038367"/>
    </source>
</evidence>
<evidence type="ECO:0000256" key="6">
    <source>
        <dbReference type="ARBA" id="ARBA00022960"/>
    </source>
</evidence>
<dbReference type="Gene3D" id="3.65.10.10">
    <property type="entry name" value="Enolpyruvate transferase domain"/>
    <property type="match status" value="2"/>
</dbReference>
<evidence type="ECO:0000256" key="3">
    <source>
        <dbReference type="ARBA" id="ARBA00022490"/>
    </source>
</evidence>
<dbReference type="Pfam" id="PF00275">
    <property type="entry name" value="EPSP_synthase"/>
    <property type="match status" value="1"/>
</dbReference>
<comment type="subcellular location">
    <subcellularLocation>
        <location evidence="1 12">Cytoplasm</location>
    </subcellularLocation>
</comment>
<organism evidence="14 15">
    <name type="scientific">Paenibacillus swuensis</name>
    <dbReference type="NCBI Taxonomy" id="1178515"/>
    <lineage>
        <taxon>Bacteria</taxon>
        <taxon>Bacillati</taxon>
        <taxon>Bacillota</taxon>
        <taxon>Bacilli</taxon>
        <taxon>Bacillales</taxon>
        <taxon>Paenibacillaceae</taxon>
        <taxon>Paenibacillus</taxon>
    </lineage>
</organism>
<keyword evidence="6 12" id="KW-0133">Cell shape</keyword>
<dbReference type="EC" id="2.5.1.7" evidence="12"/>
<evidence type="ECO:0000256" key="9">
    <source>
        <dbReference type="ARBA" id="ARBA00023316"/>
    </source>
</evidence>
<dbReference type="GO" id="GO:0019277">
    <property type="term" value="P:UDP-N-acetylgalactosamine biosynthetic process"/>
    <property type="evidence" value="ECO:0007669"/>
    <property type="project" value="InterPro"/>
</dbReference>
<evidence type="ECO:0000313" key="14">
    <source>
        <dbReference type="EMBL" id="ANE46680.1"/>
    </source>
</evidence>
<dbReference type="CDD" id="cd01555">
    <property type="entry name" value="UdpNAET"/>
    <property type="match status" value="1"/>
</dbReference>
<feature type="binding site" evidence="12">
    <location>
        <begin position="22"/>
        <end position="23"/>
    </location>
    <ligand>
        <name>phosphoenolpyruvate</name>
        <dbReference type="ChEBI" id="CHEBI:58702"/>
    </ligand>
</feature>
<dbReference type="EMBL" id="CP011388">
    <property type="protein sequence ID" value="ANE46680.1"/>
    <property type="molecule type" value="Genomic_DNA"/>
</dbReference>
<keyword evidence="8 12" id="KW-0131">Cell cycle</keyword>
<feature type="binding site" evidence="12">
    <location>
        <position position="93"/>
    </location>
    <ligand>
        <name>UDP-N-acetyl-alpha-D-glucosamine</name>
        <dbReference type="ChEBI" id="CHEBI:57705"/>
    </ligand>
</feature>
<keyword evidence="3 12" id="KW-0963">Cytoplasm</keyword>
<evidence type="ECO:0000313" key="15">
    <source>
        <dbReference type="Proteomes" id="UP000076927"/>
    </source>
</evidence>